<accession>A0A1G9YWF0</accession>
<dbReference type="STRING" id="146817.SAMN04488502_11296"/>
<sequence>MKIVVAPDSFKGSVSALGVAEAIERGIRNVFAEAEVQLLPIADGGEGTIEALVTATGGQVLYEEVVGPLGTTLEAQWGILGDAETAIIEMAAASGLPLVPADKRDPRITTTFGTGQLIKAVLDKGLRKIIIGIGGSATNDGGVGMAEALGARFLDSDGKTLPPGGKALADLAVIDLTGLDERLQETTIMVACDVDNPLCGERGASAVYGPQKGATPAMVAELDAALNNYARIAEQATGKAMASCSGAGAAGGLGAGLLFFTNAQLRPGVEIVLEAAGFASMVQDADLVITGEGRTDFQTAYGKAPVGVAKVAKQFDVPVVCVSGGLGQGAEDVLKQGIDGLTSVTPGPMTLEQCMENGAQLIEAATVRLCRLLNVGKSMNVK</sequence>
<dbReference type="AlphaFoldDB" id="A0A1G9YWF0"/>
<evidence type="ECO:0000313" key="5">
    <source>
        <dbReference type="EMBL" id="SDN13488.1"/>
    </source>
</evidence>
<comment type="similarity">
    <text evidence="1 4">Belongs to the glycerate kinase type-1 family.</text>
</comment>
<name>A0A1G9YWF0_9FIRM</name>
<dbReference type="OrthoDB" id="9774290at2"/>
<gene>
    <name evidence="5" type="ORF">SAMN04488502_11296</name>
</gene>
<dbReference type="Gene3D" id="3.90.1510.10">
    <property type="entry name" value="Glycerate kinase, domain 2"/>
    <property type="match status" value="1"/>
</dbReference>
<dbReference type="Pfam" id="PF02595">
    <property type="entry name" value="Gly_kinase"/>
    <property type="match status" value="1"/>
</dbReference>
<dbReference type="EMBL" id="FNHB01000012">
    <property type="protein sequence ID" value="SDN13488.1"/>
    <property type="molecule type" value="Genomic_DNA"/>
</dbReference>
<evidence type="ECO:0000256" key="4">
    <source>
        <dbReference type="PIRNR" id="PIRNR006078"/>
    </source>
</evidence>
<dbReference type="PANTHER" id="PTHR21599:SF0">
    <property type="entry name" value="GLYCERATE KINASE"/>
    <property type="match status" value="1"/>
</dbReference>
<dbReference type="NCBIfam" id="TIGR00045">
    <property type="entry name" value="glycerate kinase"/>
    <property type="match status" value="1"/>
</dbReference>
<dbReference type="Proteomes" id="UP000214880">
    <property type="component" value="Unassembled WGS sequence"/>
</dbReference>
<dbReference type="PANTHER" id="PTHR21599">
    <property type="entry name" value="GLYCERATE KINASE"/>
    <property type="match status" value="1"/>
</dbReference>
<dbReference type="InterPro" id="IPR018197">
    <property type="entry name" value="Glycerate_kinase_RE-like"/>
</dbReference>
<dbReference type="RefSeq" id="WP_092074785.1">
    <property type="nucleotide sequence ID" value="NZ_FNHB01000012.1"/>
</dbReference>
<dbReference type="InterPro" id="IPR004381">
    <property type="entry name" value="Glycerate_kinase"/>
</dbReference>
<dbReference type="GO" id="GO:0008887">
    <property type="term" value="F:glycerate kinase activity"/>
    <property type="evidence" value="ECO:0007669"/>
    <property type="project" value="UniProtKB-UniRule"/>
</dbReference>
<keyword evidence="3 4" id="KW-0418">Kinase</keyword>
<dbReference type="SUPFAM" id="SSF110738">
    <property type="entry name" value="Glycerate kinase I"/>
    <property type="match status" value="1"/>
</dbReference>
<dbReference type="Gene3D" id="3.40.50.10350">
    <property type="entry name" value="Glycerate kinase, domain 1"/>
    <property type="match status" value="1"/>
</dbReference>
<protein>
    <submittedName>
        <fullName evidence="5">Glycerate kinase</fullName>
    </submittedName>
</protein>
<reference evidence="5 6" key="1">
    <citation type="submission" date="2016-10" db="EMBL/GenBank/DDBJ databases">
        <authorList>
            <person name="de Groot N.N."/>
        </authorList>
    </citation>
    <scope>NUCLEOTIDE SEQUENCE [LARGE SCALE GENOMIC DNA]</scope>
    <source>
        <strain evidence="5 6">DSM 1736</strain>
    </source>
</reference>
<dbReference type="InterPro" id="IPR018193">
    <property type="entry name" value="Glyc_kinase_flavodox-like_fold"/>
</dbReference>
<keyword evidence="2 4" id="KW-0808">Transferase</keyword>
<dbReference type="InterPro" id="IPR036129">
    <property type="entry name" value="Glycerate_kinase_sf"/>
</dbReference>
<dbReference type="PIRSF" id="PIRSF006078">
    <property type="entry name" value="GlxK"/>
    <property type="match status" value="1"/>
</dbReference>
<dbReference type="GO" id="GO:0031388">
    <property type="term" value="P:organic acid phosphorylation"/>
    <property type="evidence" value="ECO:0007669"/>
    <property type="project" value="UniProtKB-UniRule"/>
</dbReference>
<evidence type="ECO:0000313" key="6">
    <source>
        <dbReference type="Proteomes" id="UP000214880"/>
    </source>
</evidence>
<evidence type="ECO:0000256" key="1">
    <source>
        <dbReference type="ARBA" id="ARBA00006284"/>
    </source>
</evidence>
<evidence type="ECO:0000256" key="2">
    <source>
        <dbReference type="ARBA" id="ARBA00022679"/>
    </source>
</evidence>
<evidence type="ECO:0000256" key="3">
    <source>
        <dbReference type="ARBA" id="ARBA00022777"/>
    </source>
</evidence>
<organism evidence="5 6">
    <name type="scientific">Dendrosporobacter quercicolus</name>
    <dbReference type="NCBI Taxonomy" id="146817"/>
    <lineage>
        <taxon>Bacteria</taxon>
        <taxon>Bacillati</taxon>
        <taxon>Bacillota</taxon>
        <taxon>Negativicutes</taxon>
        <taxon>Selenomonadales</taxon>
        <taxon>Sporomusaceae</taxon>
        <taxon>Dendrosporobacter</taxon>
    </lineage>
</organism>
<proteinExistence type="inferred from homology"/>
<keyword evidence="6" id="KW-1185">Reference proteome</keyword>